<dbReference type="EMBL" id="CP162607">
    <property type="protein sequence ID" value="XDK37105.1"/>
    <property type="molecule type" value="Genomic_DNA"/>
</dbReference>
<dbReference type="Pfam" id="PF11275">
    <property type="entry name" value="DUF3077"/>
    <property type="match status" value="1"/>
</dbReference>
<organism evidence="1">
    <name type="scientific">Pseudomonas sp. Hg7Tf</name>
    <dbReference type="NCBI Taxonomy" id="3236988"/>
    <lineage>
        <taxon>Bacteria</taxon>
        <taxon>Pseudomonadati</taxon>
        <taxon>Pseudomonadota</taxon>
        <taxon>Gammaproteobacteria</taxon>
        <taxon>Pseudomonadales</taxon>
        <taxon>Pseudomonadaceae</taxon>
        <taxon>Pseudomonas</taxon>
    </lineage>
</organism>
<gene>
    <name evidence="1" type="ORF">AB4Y39_26070</name>
</gene>
<proteinExistence type="predicted"/>
<name>A0AB39I315_9PSED</name>
<protein>
    <submittedName>
        <fullName evidence="1">DUF3077 domain-containing protein</fullName>
    </submittedName>
</protein>
<accession>A0AB39I315</accession>
<reference evidence="1" key="1">
    <citation type="submission" date="2024-07" db="EMBL/GenBank/DDBJ databases">
        <title>Identification and characteristics of a novel species of coltsfoot's symbiotic bacteria.</title>
        <authorList>
            <person name="Juszczyk A."/>
            <person name="Jasielczuk I."/>
            <person name="Gurgul A."/>
            <person name="Rogala M."/>
            <person name="Kowalczyk A."/>
            <person name="Szmatola T."/>
            <person name="Kosecka-Strojek M."/>
            <person name="Arent Z."/>
            <person name="Latowski D."/>
        </authorList>
    </citation>
    <scope>NUCLEOTIDE SEQUENCE</scope>
    <source>
        <strain evidence="1">Hg7Tf</strain>
    </source>
</reference>
<dbReference type="RefSeq" id="WP_280043275.1">
    <property type="nucleotide sequence ID" value="NZ_CP162607.1"/>
</dbReference>
<dbReference type="InterPro" id="IPR021427">
    <property type="entry name" value="DUF3077"/>
</dbReference>
<evidence type="ECO:0000313" key="1">
    <source>
        <dbReference type="EMBL" id="XDK37105.1"/>
    </source>
</evidence>
<dbReference type="AlphaFoldDB" id="A0AB39I315"/>
<sequence length="105" mass="11128">MNEESIEGRIADLKTTGVGVFGANLSGTCSENLFRVEPGHSADFVLEQATMLMSYVNKLTLHVMFEQDEAMLCAAHYLSGMAKALVEDVAHGMVLGCSAGDSKAG</sequence>